<gene>
    <name evidence="1" type="ORF">K435DRAFT_847891</name>
</gene>
<dbReference type="SUPFAM" id="SSF51556">
    <property type="entry name" value="Metallo-dependent hydrolases"/>
    <property type="match status" value="1"/>
</dbReference>
<dbReference type="Pfam" id="PF01026">
    <property type="entry name" value="TatD_DNase"/>
    <property type="match status" value="1"/>
</dbReference>
<dbReference type="InterPro" id="IPR032466">
    <property type="entry name" value="Metal_Hydrolase"/>
</dbReference>
<dbReference type="Proteomes" id="UP000297245">
    <property type="component" value="Unassembled WGS sequence"/>
</dbReference>
<evidence type="ECO:0000313" key="1">
    <source>
        <dbReference type="EMBL" id="THV07458.1"/>
    </source>
</evidence>
<organism evidence="1 2">
    <name type="scientific">Dendrothele bispora (strain CBS 962.96)</name>
    <dbReference type="NCBI Taxonomy" id="1314807"/>
    <lineage>
        <taxon>Eukaryota</taxon>
        <taxon>Fungi</taxon>
        <taxon>Dikarya</taxon>
        <taxon>Basidiomycota</taxon>
        <taxon>Agaricomycotina</taxon>
        <taxon>Agaricomycetes</taxon>
        <taxon>Agaricomycetidae</taxon>
        <taxon>Agaricales</taxon>
        <taxon>Agaricales incertae sedis</taxon>
        <taxon>Dendrothele</taxon>
    </lineage>
</organism>
<evidence type="ECO:0000313" key="2">
    <source>
        <dbReference type="Proteomes" id="UP000297245"/>
    </source>
</evidence>
<keyword evidence="1" id="KW-0378">Hydrolase</keyword>
<dbReference type="OrthoDB" id="413993at2759"/>
<dbReference type="InterPro" id="IPR053044">
    <property type="entry name" value="Metallo-hydrolase/TatD-type"/>
</dbReference>
<sequence length="349" mass="40277">MANLPRSDLLRHVIDVHCHPTDASLISPESMENLSITICAMSSNQSDQARVRELASAYPDKVVPCFGHHPWFSHIISLENDVQKEHHYRTLFRSNDPDETAVLNELIPGLPDPIPLQDVLDELRRNFIDFPNAMLGEVGLDRSFRVAFDYYASPRKLTPFTVPVEHQLKILQAQIDLAIEFSRNISLHSVKAHQHTMDLLQRLNSGYGERWTKVSLDMHSCGFSPQMWSDIQKKYPNIFLSLSTAINSRSSNHRSLIDACSPDRILVESDYHTVDMCAERTWDMVQIVAEVKGWKIETEWTEETDESKWGVVRRLESNWKRFRNGNHQMVTSKRRQKFIRNGSAIQKNN</sequence>
<dbReference type="Gene3D" id="3.20.20.140">
    <property type="entry name" value="Metal-dependent hydrolases"/>
    <property type="match status" value="1"/>
</dbReference>
<proteinExistence type="predicted"/>
<dbReference type="PANTHER" id="PTHR47345">
    <property type="entry name" value="CUT9-INTERACTING PROTEIN SCN1"/>
    <property type="match status" value="1"/>
</dbReference>
<protein>
    <submittedName>
        <fullName evidence="1">Metallo-dependent hydrolase</fullName>
    </submittedName>
</protein>
<dbReference type="EMBL" id="ML179037">
    <property type="protein sequence ID" value="THV07458.1"/>
    <property type="molecule type" value="Genomic_DNA"/>
</dbReference>
<dbReference type="GO" id="GO:0016788">
    <property type="term" value="F:hydrolase activity, acting on ester bonds"/>
    <property type="evidence" value="ECO:0007669"/>
    <property type="project" value="InterPro"/>
</dbReference>
<name>A0A4S8MVY8_DENBC</name>
<dbReference type="InterPro" id="IPR001130">
    <property type="entry name" value="TatD-like"/>
</dbReference>
<keyword evidence="2" id="KW-1185">Reference proteome</keyword>
<dbReference type="PANTHER" id="PTHR47345:SF1">
    <property type="entry name" value="CUT9-INTERACTING PROTEIN SCN1"/>
    <property type="match status" value="1"/>
</dbReference>
<dbReference type="AlphaFoldDB" id="A0A4S8MVY8"/>
<reference evidence="1 2" key="1">
    <citation type="journal article" date="2019" name="Nat. Ecol. Evol.">
        <title>Megaphylogeny resolves global patterns of mushroom evolution.</title>
        <authorList>
            <person name="Varga T."/>
            <person name="Krizsan K."/>
            <person name="Foldi C."/>
            <person name="Dima B."/>
            <person name="Sanchez-Garcia M."/>
            <person name="Sanchez-Ramirez S."/>
            <person name="Szollosi G.J."/>
            <person name="Szarkandi J.G."/>
            <person name="Papp V."/>
            <person name="Albert L."/>
            <person name="Andreopoulos W."/>
            <person name="Angelini C."/>
            <person name="Antonin V."/>
            <person name="Barry K.W."/>
            <person name="Bougher N.L."/>
            <person name="Buchanan P."/>
            <person name="Buyck B."/>
            <person name="Bense V."/>
            <person name="Catcheside P."/>
            <person name="Chovatia M."/>
            <person name="Cooper J."/>
            <person name="Damon W."/>
            <person name="Desjardin D."/>
            <person name="Finy P."/>
            <person name="Geml J."/>
            <person name="Haridas S."/>
            <person name="Hughes K."/>
            <person name="Justo A."/>
            <person name="Karasinski D."/>
            <person name="Kautmanova I."/>
            <person name="Kiss B."/>
            <person name="Kocsube S."/>
            <person name="Kotiranta H."/>
            <person name="LaButti K.M."/>
            <person name="Lechner B.E."/>
            <person name="Liimatainen K."/>
            <person name="Lipzen A."/>
            <person name="Lukacs Z."/>
            <person name="Mihaltcheva S."/>
            <person name="Morgado L.N."/>
            <person name="Niskanen T."/>
            <person name="Noordeloos M.E."/>
            <person name="Ohm R.A."/>
            <person name="Ortiz-Santana B."/>
            <person name="Ovrebo C."/>
            <person name="Racz N."/>
            <person name="Riley R."/>
            <person name="Savchenko A."/>
            <person name="Shiryaev A."/>
            <person name="Soop K."/>
            <person name="Spirin V."/>
            <person name="Szebenyi C."/>
            <person name="Tomsovsky M."/>
            <person name="Tulloss R.E."/>
            <person name="Uehling J."/>
            <person name="Grigoriev I.V."/>
            <person name="Vagvolgyi C."/>
            <person name="Papp T."/>
            <person name="Martin F.M."/>
            <person name="Miettinen O."/>
            <person name="Hibbett D.S."/>
            <person name="Nagy L.G."/>
        </authorList>
    </citation>
    <scope>NUCLEOTIDE SEQUENCE [LARGE SCALE GENOMIC DNA]</scope>
    <source>
        <strain evidence="1 2">CBS 962.96</strain>
    </source>
</reference>
<accession>A0A4S8MVY8</accession>